<name>A0A1I0KAD4_9FIRM</name>
<feature type="compositionally biased region" description="Basic and acidic residues" evidence="1">
    <location>
        <begin position="15"/>
        <end position="24"/>
    </location>
</feature>
<reference evidence="3" key="1">
    <citation type="submission" date="2016-10" db="EMBL/GenBank/DDBJ databases">
        <authorList>
            <person name="Varghese N."/>
            <person name="Submissions S."/>
        </authorList>
    </citation>
    <scope>NUCLEOTIDE SEQUENCE [LARGE SCALE GENOMIC DNA]</scope>
    <source>
        <strain evidence="3">NLAE-zl-G277</strain>
    </source>
</reference>
<feature type="region of interest" description="Disordered" evidence="1">
    <location>
        <begin position="15"/>
        <end position="35"/>
    </location>
</feature>
<dbReference type="AlphaFoldDB" id="A0A1I0KAD4"/>
<dbReference type="Proteomes" id="UP000198508">
    <property type="component" value="Unassembled WGS sequence"/>
</dbReference>
<accession>A0A1I0KAD4</accession>
<dbReference type="EMBL" id="FOIM01000054">
    <property type="protein sequence ID" value="SEU20275.1"/>
    <property type="molecule type" value="Genomic_DNA"/>
</dbReference>
<sequence length="35" mass="3812">NPCIVVIVGSPEDLDRGNLEHTDLSDQMALDFSPN</sequence>
<feature type="non-terminal residue" evidence="2">
    <location>
        <position position="1"/>
    </location>
</feature>
<proteinExistence type="predicted"/>
<organism evidence="2 3">
    <name type="scientific">Enterocloster lavalensis</name>
    <dbReference type="NCBI Taxonomy" id="460384"/>
    <lineage>
        <taxon>Bacteria</taxon>
        <taxon>Bacillati</taxon>
        <taxon>Bacillota</taxon>
        <taxon>Clostridia</taxon>
        <taxon>Lachnospirales</taxon>
        <taxon>Lachnospiraceae</taxon>
        <taxon>Enterocloster</taxon>
    </lineage>
</organism>
<gene>
    <name evidence="2" type="ORF">SAMN05216313_1541</name>
</gene>
<keyword evidence="3" id="KW-1185">Reference proteome</keyword>
<protein>
    <submittedName>
        <fullName evidence="2">Uncharacterized protein</fullName>
    </submittedName>
</protein>
<evidence type="ECO:0000313" key="3">
    <source>
        <dbReference type="Proteomes" id="UP000198508"/>
    </source>
</evidence>
<evidence type="ECO:0000313" key="2">
    <source>
        <dbReference type="EMBL" id="SEU20275.1"/>
    </source>
</evidence>
<evidence type="ECO:0000256" key="1">
    <source>
        <dbReference type="SAM" id="MobiDB-lite"/>
    </source>
</evidence>